<sequence>MKDRIYWSKSSTGEYTVKSGYKLAKCIRKKVVYDRSNVESSSSRKCSAQSWSFLWGLNLKQKLKHFIWKYLQNILPVNAIIKARCSKGDHMCFCCGEHLETVDHLLFFCDYAKAIWEVAPIWKSRNTRQFEAKARDPMTVVQKAVGEWREYQDAQVEEGEPVRGSRVGKEELSEWKEPREAWVKINSDAAVH</sequence>
<proteinExistence type="predicted"/>
<organism evidence="2 3">
    <name type="scientific">Coffea arabica</name>
    <name type="common">Arabian coffee</name>
    <dbReference type="NCBI Taxonomy" id="13443"/>
    <lineage>
        <taxon>Eukaryota</taxon>
        <taxon>Viridiplantae</taxon>
        <taxon>Streptophyta</taxon>
        <taxon>Embryophyta</taxon>
        <taxon>Tracheophyta</taxon>
        <taxon>Spermatophyta</taxon>
        <taxon>Magnoliopsida</taxon>
        <taxon>eudicotyledons</taxon>
        <taxon>Gunneridae</taxon>
        <taxon>Pentapetalae</taxon>
        <taxon>asterids</taxon>
        <taxon>lamiids</taxon>
        <taxon>Gentianales</taxon>
        <taxon>Rubiaceae</taxon>
        <taxon>Ixoroideae</taxon>
        <taxon>Gardenieae complex</taxon>
        <taxon>Bertiereae - Coffeeae clade</taxon>
        <taxon>Coffeeae</taxon>
        <taxon>Coffea</taxon>
    </lineage>
</organism>
<keyword evidence="2" id="KW-1185">Reference proteome</keyword>
<dbReference type="RefSeq" id="XP_027091955.1">
    <property type="nucleotide sequence ID" value="XM_027236154.2"/>
</dbReference>
<reference evidence="2" key="1">
    <citation type="journal article" date="2025" name="Foods">
        <title>Unveiling the Microbial Signatures of Arabica Coffee Cherries: Insights into Ripeness Specific Diversity, Functional Traits, and Implications for Quality and Safety.</title>
        <authorList>
            <consortium name="RefSeq"/>
            <person name="Tenea G.N."/>
            <person name="Cifuentes V."/>
            <person name="Reyes P."/>
            <person name="Cevallos-Vallejos M."/>
        </authorList>
    </citation>
    <scope>NUCLEOTIDE SEQUENCE [LARGE SCALE GENOMIC DNA]</scope>
</reference>
<dbReference type="OrthoDB" id="1743856at2759"/>
<name>A0A6P6UM93_COFAR</name>
<reference evidence="3" key="2">
    <citation type="submission" date="2025-08" db="UniProtKB">
        <authorList>
            <consortium name="RefSeq"/>
        </authorList>
    </citation>
    <scope>IDENTIFICATION</scope>
    <source>
        <tissue evidence="3">Leaves</tissue>
    </source>
</reference>
<feature type="domain" description="Reverse transcriptase zinc-binding" evidence="1">
    <location>
        <begin position="41"/>
        <end position="116"/>
    </location>
</feature>
<accession>A0A6P6UM93</accession>
<dbReference type="GeneID" id="113712656"/>
<dbReference type="InterPro" id="IPR026960">
    <property type="entry name" value="RVT-Znf"/>
</dbReference>
<evidence type="ECO:0000313" key="3">
    <source>
        <dbReference type="RefSeq" id="XP_027091955.1"/>
    </source>
</evidence>
<gene>
    <name evidence="3" type="primary">LOC113712656</name>
</gene>
<dbReference type="Pfam" id="PF13966">
    <property type="entry name" value="zf-RVT"/>
    <property type="match status" value="1"/>
</dbReference>
<dbReference type="AlphaFoldDB" id="A0A6P6UM93"/>
<dbReference type="Proteomes" id="UP001652660">
    <property type="component" value="Chromosome 10e"/>
</dbReference>
<evidence type="ECO:0000259" key="1">
    <source>
        <dbReference type="Pfam" id="PF13966"/>
    </source>
</evidence>
<evidence type="ECO:0000313" key="2">
    <source>
        <dbReference type="Proteomes" id="UP001652660"/>
    </source>
</evidence>
<protein>
    <recommendedName>
        <fullName evidence="1">Reverse transcriptase zinc-binding domain-containing protein</fullName>
    </recommendedName>
</protein>